<name>A0A1X0Q6Q3_9MICR</name>
<evidence type="ECO:0000313" key="1">
    <source>
        <dbReference type="EMBL" id="ORD95397.1"/>
    </source>
</evidence>
<evidence type="ECO:0000313" key="2">
    <source>
        <dbReference type="Proteomes" id="UP000192356"/>
    </source>
</evidence>
<dbReference type="AlphaFoldDB" id="A0A1X0Q6Q3"/>
<organism evidence="1 2">
    <name type="scientific">Hepatospora eriocheir</name>
    <dbReference type="NCBI Taxonomy" id="1081669"/>
    <lineage>
        <taxon>Eukaryota</taxon>
        <taxon>Fungi</taxon>
        <taxon>Fungi incertae sedis</taxon>
        <taxon>Microsporidia</taxon>
        <taxon>Hepatosporidae</taxon>
        <taxon>Hepatospora</taxon>
    </lineage>
</organism>
<protein>
    <submittedName>
        <fullName evidence="1">Uncharacterized protein</fullName>
    </submittedName>
</protein>
<dbReference type="VEuPathDB" id="MicrosporidiaDB:HERIO_2525"/>
<comment type="caution">
    <text evidence="1">The sequence shown here is derived from an EMBL/GenBank/DDBJ whole genome shotgun (WGS) entry which is preliminary data.</text>
</comment>
<accession>A0A1X0Q6Q3</accession>
<gene>
    <name evidence="1" type="ORF">HERIO_2525</name>
</gene>
<reference evidence="1 2" key="1">
    <citation type="journal article" date="2017" name="Environ. Microbiol.">
        <title>Decay of the glycolytic pathway and adaptation to intranuclear parasitism within Enterocytozoonidae microsporidia.</title>
        <authorList>
            <person name="Wiredu Boakye D."/>
            <person name="Jaroenlak P."/>
            <person name="Prachumwat A."/>
            <person name="Williams T.A."/>
            <person name="Bateman K.S."/>
            <person name="Itsathitphaisarn O."/>
            <person name="Sritunyalucksana K."/>
            <person name="Paszkiewicz K.H."/>
            <person name="Moore K.A."/>
            <person name="Stentiford G.D."/>
            <person name="Williams B.A."/>
        </authorList>
    </citation>
    <scope>NUCLEOTIDE SEQUENCE [LARGE SCALE GENOMIC DNA]</scope>
    <source>
        <strain evidence="1 2">GB1</strain>
    </source>
</reference>
<proteinExistence type="predicted"/>
<keyword evidence="2" id="KW-1185">Reference proteome</keyword>
<dbReference type="Proteomes" id="UP000192356">
    <property type="component" value="Unassembled WGS sequence"/>
</dbReference>
<dbReference type="EMBL" id="LVKB01000335">
    <property type="protein sequence ID" value="ORD95397.1"/>
    <property type="molecule type" value="Genomic_DNA"/>
</dbReference>
<sequence length="61" mass="6996">MTAATFKQILAQNLLLSAREMGLINLYSCKITTKNILPDLMKNDLMKMSLMFKNGLYRVQI</sequence>